<protein>
    <recommendedName>
        <fullName evidence="4">Adhesin-like protein</fullName>
    </recommendedName>
</protein>
<proteinExistence type="predicted"/>
<evidence type="ECO:0000313" key="2">
    <source>
        <dbReference type="EMBL" id="MBE6513256.1"/>
    </source>
</evidence>
<gene>
    <name evidence="2" type="ORF">E7Z75_08985</name>
</gene>
<comment type="caution">
    <text evidence="2">The sequence shown here is derived from an EMBL/GenBank/DDBJ whole genome shotgun (WGS) entry which is preliminary data.</text>
</comment>
<name>A0A8T3VZ94_METOL</name>
<evidence type="ECO:0008006" key="4">
    <source>
        <dbReference type="Google" id="ProtNLM"/>
    </source>
</evidence>
<evidence type="ECO:0000313" key="3">
    <source>
        <dbReference type="Proteomes" id="UP000732619"/>
    </source>
</evidence>
<feature type="region of interest" description="Disordered" evidence="1">
    <location>
        <begin position="94"/>
        <end position="114"/>
    </location>
</feature>
<evidence type="ECO:0000256" key="1">
    <source>
        <dbReference type="SAM" id="MobiDB-lite"/>
    </source>
</evidence>
<feature type="compositionally biased region" description="Low complexity" evidence="1">
    <location>
        <begin position="96"/>
        <end position="113"/>
    </location>
</feature>
<dbReference type="Proteomes" id="UP000732619">
    <property type="component" value="Unassembled WGS sequence"/>
</dbReference>
<sequence>MEDKKAKFMVYIVVAFIALIASSAVYSMTGGLSDWIVASDYDEDKNNNGYLDSSENGGGLFSFFDSDNNGDKYSSQNGDGSDWSEMIDKGMSKLFNSDNSHSSSSYYSSSSSDDNPDILARLLRFFISNG</sequence>
<organism evidence="2 3">
    <name type="scientific">Methanobrevibacter olleyae</name>
    <dbReference type="NCBI Taxonomy" id="294671"/>
    <lineage>
        <taxon>Archaea</taxon>
        <taxon>Methanobacteriati</taxon>
        <taxon>Methanobacteriota</taxon>
        <taxon>Methanomada group</taxon>
        <taxon>Methanobacteria</taxon>
        <taxon>Methanobacteriales</taxon>
        <taxon>Methanobacteriaceae</taxon>
        <taxon>Methanobrevibacter</taxon>
    </lineage>
</organism>
<dbReference type="AlphaFoldDB" id="A0A8T3VZ94"/>
<accession>A0A8T3VZ94</accession>
<dbReference type="EMBL" id="SUTG01000062">
    <property type="protein sequence ID" value="MBE6513256.1"/>
    <property type="molecule type" value="Genomic_DNA"/>
</dbReference>
<reference evidence="2" key="1">
    <citation type="submission" date="2019-04" db="EMBL/GenBank/DDBJ databases">
        <title>Evolution of Biomass-Degrading Anaerobic Consortia Revealed by Metagenomics.</title>
        <authorList>
            <person name="Peng X."/>
        </authorList>
    </citation>
    <scope>NUCLEOTIDE SEQUENCE</scope>
    <source>
        <strain evidence="2">SIG14</strain>
    </source>
</reference>